<keyword evidence="3" id="KW-0812">Transmembrane</keyword>
<evidence type="ECO:0000256" key="2">
    <source>
        <dbReference type="ARBA" id="ARBA00023242"/>
    </source>
</evidence>
<dbReference type="PANTHER" id="PTHR46457:SF1">
    <property type="entry name" value="DNA REPAIR PROTEIN RAD51 HOMOLOG 4"/>
    <property type="match status" value="1"/>
</dbReference>
<dbReference type="AlphaFoldDB" id="A0ABD3URQ6"/>
<feature type="transmembrane region" description="Helical" evidence="3">
    <location>
        <begin position="95"/>
        <end position="113"/>
    </location>
</feature>
<organism evidence="4 5">
    <name type="scientific">Penstemon smallii</name>
    <dbReference type="NCBI Taxonomy" id="265156"/>
    <lineage>
        <taxon>Eukaryota</taxon>
        <taxon>Viridiplantae</taxon>
        <taxon>Streptophyta</taxon>
        <taxon>Embryophyta</taxon>
        <taxon>Tracheophyta</taxon>
        <taxon>Spermatophyta</taxon>
        <taxon>Magnoliopsida</taxon>
        <taxon>eudicotyledons</taxon>
        <taxon>Gunneridae</taxon>
        <taxon>Pentapetalae</taxon>
        <taxon>asterids</taxon>
        <taxon>lamiids</taxon>
        <taxon>Lamiales</taxon>
        <taxon>Plantaginaceae</taxon>
        <taxon>Cheloneae</taxon>
        <taxon>Penstemon</taxon>
    </lineage>
</organism>
<gene>
    <name evidence="4" type="ORF">ACJIZ3_012595</name>
</gene>
<dbReference type="PANTHER" id="PTHR46457">
    <property type="entry name" value="DNA REPAIR PROTEIN RAD51 HOMOLOG 4"/>
    <property type="match status" value="1"/>
</dbReference>
<dbReference type="GO" id="GO:0006281">
    <property type="term" value="P:DNA repair"/>
    <property type="evidence" value="ECO:0007669"/>
    <property type="project" value="UniProtKB-ARBA"/>
</dbReference>
<feature type="transmembrane region" description="Helical" evidence="3">
    <location>
        <begin position="65"/>
        <end position="83"/>
    </location>
</feature>
<name>A0ABD3URQ6_9LAMI</name>
<comment type="subcellular location">
    <subcellularLocation>
        <location evidence="1">Nucleus</location>
    </subcellularLocation>
</comment>
<proteinExistence type="predicted"/>
<evidence type="ECO:0000256" key="1">
    <source>
        <dbReference type="ARBA" id="ARBA00004123"/>
    </source>
</evidence>
<evidence type="ECO:0000313" key="4">
    <source>
        <dbReference type="EMBL" id="KAL3850713.1"/>
    </source>
</evidence>
<dbReference type="GO" id="GO:0005634">
    <property type="term" value="C:nucleus"/>
    <property type="evidence" value="ECO:0007669"/>
    <property type="project" value="UniProtKB-SubCell"/>
</dbReference>
<dbReference type="Proteomes" id="UP001634393">
    <property type="component" value="Unassembled WGS sequence"/>
</dbReference>
<keyword evidence="2" id="KW-0539">Nucleus</keyword>
<sequence>MVAGEAGISKPALGESWKNIPHVRLMLSRRHGTNVSSISLLKHTYLRSTCYGGVTFHQELLDLKLLKFSIFIVYHYINMINIINTYDNFYKSLSSFNFFFILFYFILFFFFFCKRGVPNVSN</sequence>
<evidence type="ECO:0000313" key="5">
    <source>
        <dbReference type="Proteomes" id="UP001634393"/>
    </source>
</evidence>
<protein>
    <submittedName>
        <fullName evidence="4">Uncharacterized protein</fullName>
    </submittedName>
</protein>
<dbReference type="EMBL" id="JBJXBP010000001">
    <property type="protein sequence ID" value="KAL3850713.1"/>
    <property type="molecule type" value="Genomic_DNA"/>
</dbReference>
<keyword evidence="3" id="KW-0472">Membrane</keyword>
<reference evidence="4 5" key="1">
    <citation type="submission" date="2024-12" db="EMBL/GenBank/DDBJ databases">
        <title>The unique morphological basis and parallel evolutionary history of personate flowers in Penstemon.</title>
        <authorList>
            <person name="Depatie T.H."/>
            <person name="Wessinger C.A."/>
        </authorList>
    </citation>
    <scope>NUCLEOTIDE SEQUENCE [LARGE SCALE GENOMIC DNA]</scope>
    <source>
        <strain evidence="4">WTNN_2</strain>
        <tissue evidence="4">Leaf</tissue>
    </source>
</reference>
<evidence type="ECO:0000256" key="3">
    <source>
        <dbReference type="SAM" id="Phobius"/>
    </source>
</evidence>
<comment type="caution">
    <text evidence="4">The sequence shown here is derived from an EMBL/GenBank/DDBJ whole genome shotgun (WGS) entry which is preliminary data.</text>
</comment>
<keyword evidence="5" id="KW-1185">Reference proteome</keyword>
<accession>A0ABD3URQ6</accession>
<dbReference type="InterPro" id="IPR051988">
    <property type="entry name" value="HRR_RAD51_Paralog"/>
</dbReference>
<keyword evidence="3" id="KW-1133">Transmembrane helix</keyword>